<evidence type="ECO:0000313" key="1">
    <source>
        <dbReference type="EMBL" id="ORB47393.1"/>
    </source>
</evidence>
<accession>A0A1S4VN62</accession>
<reference evidence="1 2" key="1">
    <citation type="submission" date="2016-12" db="EMBL/GenBank/DDBJ databases">
        <title>The new phylogeny of genus Mycobacterium.</title>
        <authorList>
            <person name="Tortoli E."/>
            <person name="Trovato A."/>
            <person name="Cirillo D.M."/>
        </authorList>
    </citation>
    <scope>NUCLEOTIDE SEQUENCE [LARGE SCALE GENOMIC DNA]</scope>
    <source>
        <strain evidence="1 2">CCUG 66554</strain>
    </source>
</reference>
<evidence type="ECO:0000313" key="2">
    <source>
        <dbReference type="Proteomes" id="UP000192434"/>
    </source>
</evidence>
<dbReference type="Proteomes" id="UP000192434">
    <property type="component" value="Unassembled WGS sequence"/>
</dbReference>
<comment type="caution">
    <text evidence="1">The sequence shown here is derived from an EMBL/GenBank/DDBJ whole genome shotgun (WGS) entry which is preliminary data.</text>
</comment>
<dbReference type="AlphaFoldDB" id="A0A1S4VN62"/>
<gene>
    <name evidence="1" type="ORF">BST43_26065</name>
</gene>
<dbReference type="EMBL" id="MVII01000062">
    <property type="protein sequence ID" value="ORB47393.1"/>
    <property type="molecule type" value="Genomic_DNA"/>
</dbReference>
<protein>
    <submittedName>
        <fullName evidence="1">Uncharacterized protein</fullName>
    </submittedName>
</protein>
<dbReference type="KEGG" id="msao:MYCSP_14640"/>
<dbReference type="OrthoDB" id="4763707at2"/>
<sequence>MIAPVIAVALPLDSPGAVVSATPVHCAPTKASKDVCSAPDDVEIKSAPNSKDLPAPASGAMGKVAPVVHPVKMWN</sequence>
<proteinExistence type="predicted"/>
<organism evidence="1 2">
    <name type="scientific">Mycobacteroides saopaulense</name>
    <dbReference type="NCBI Taxonomy" id="1578165"/>
    <lineage>
        <taxon>Bacteria</taxon>
        <taxon>Bacillati</taxon>
        <taxon>Actinomycetota</taxon>
        <taxon>Actinomycetes</taxon>
        <taxon>Mycobacteriales</taxon>
        <taxon>Mycobacteriaceae</taxon>
        <taxon>Mycobacteroides</taxon>
    </lineage>
</organism>
<name>A0A1S4VN62_9MYCO</name>